<evidence type="ECO:0000256" key="4">
    <source>
        <dbReference type="ARBA" id="ARBA00022692"/>
    </source>
</evidence>
<comment type="function">
    <text evidence="7">Mechanosensitive channel that participates in the regulation of osmotic pressure changes within the cell, opening in response to stretch forces in the membrane lipid bilayer, without the need for other proteins. Contributes to normal resistance to hypoosmotic shock. Forms an ion channel of 1.0 nanosiemens conductance with a slight preference for anions.</text>
</comment>
<dbReference type="PANTHER" id="PTHR30221">
    <property type="entry name" value="SMALL-CONDUCTANCE MECHANOSENSITIVE CHANNEL"/>
    <property type="match status" value="1"/>
</dbReference>
<keyword evidence="5 7" id="KW-1133">Transmembrane helix</keyword>
<keyword evidence="12" id="KW-1185">Reference proteome</keyword>
<feature type="domain" description="Mechanosensitive ion channel MscS" evidence="8">
    <location>
        <begin position="88"/>
        <end position="154"/>
    </location>
</feature>
<dbReference type="InterPro" id="IPR049278">
    <property type="entry name" value="MS_channel_C"/>
</dbReference>
<dbReference type="PANTHER" id="PTHR30221:SF20">
    <property type="entry name" value="SMALL-CONDUCTANCE MECHANOSENSITIVE CHANNEL"/>
    <property type="match status" value="1"/>
</dbReference>
<evidence type="ECO:0000256" key="3">
    <source>
        <dbReference type="ARBA" id="ARBA00022475"/>
    </source>
</evidence>
<protein>
    <recommendedName>
        <fullName evidence="7">Small-conductance mechanosensitive channel</fullName>
    </recommendedName>
</protein>
<dbReference type="RefSeq" id="WP_265046028.1">
    <property type="nucleotide sequence ID" value="NZ_CP100390.1"/>
</dbReference>
<dbReference type="InterPro" id="IPR011014">
    <property type="entry name" value="MscS_channel_TM-2"/>
</dbReference>
<evidence type="ECO:0000256" key="5">
    <source>
        <dbReference type="ARBA" id="ARBA00022989"/>
    </source>
</evidence>
<dbReference type="InterPro" id="IPR011066">
    <property type="entry name" value="MscS_channel_C_sf"/>
</dbReference>
<evidence type="ECO:0000313" key="11">
    <source>
        <dbReference type="EMBL" id="UZE94536.1"/>
    </source>
</evidence>
<keyword evidence="7" id="KW-0997">Cell inner membrane</keyword>
<comment type="similarity">
    <text evidence="2 7">Belongs to the MscS (TC 1.A.23) family.</text>
</comment>
<gene>
    <name evidence="11" type="ORF">NKI27_10595</name>
</gene>
<dbReference type="InterPro" id="IPR045275">
    <property type="entry name" value="MscS_archaea/bacteria_type"/>
</dbReference>
<feature type="transmembrane region" description="Helical" evidence="7">
    <location>
        <begin position="6"/>
        <end position="23"/>
    </location>
</feature>
<comment type="subcellular location">
    <subcellularLocation>
        <location evidence="7">Cell inner membrane</location>
        <topology evidence="7">Multi-pass membrane protein</topology>
    </subcellularLocation>
    <subcellularLocation>
        <location evidence="1">Cell membrane</location>
        <topology evidence="1">Multi-pass membrane protein</topology>
    </subcellularLocation>
</comment>
<keyword evidence="6 7" id="KW-0472">Membrane</keyword>
<feature type="domain" description="Mechanosensitive ion channel transmembrane helices 2/3" evidence="10">
    <location>
        <begin position="46"/>
        <end position="86"/>
    </location>
</feature>
<dbReference type="Gene3D" id="1.10.287.1260">
    <property type="match status" value="1"/>
</dbReference>
<dbReference type="Gene3D" id="3.30.70.100">
    <property type="match status" value="1"/>
</dbReference>
<dbReference type="InterPro" id="IPR006685">
    <property type="entry name" value="MscS_channel_2nd"/>
</dbReference>
<dbReference type="SUPFAM" id="SSF50182">
    <property type="entry name" value="Sm-like ribonucleoproteins"/>
    <property type="match status" value="1"/>
</dbReference>
<evidence type="ECO:0000256" key="1">
    <source>
        <dbReference type="ARBA" id="ARBA00004651"/>
    </source>
</evidence>
<dbReference type="SUPFAM" id="SSF82861">
    <property type="entry name" value="Mechanosensitive channel protein MscS (YggB), transmembrane region"/>
    <property type="match status" value="1"/>
</dbReference>
<evidence type="ECO:0000259" key="8">
    <source>
        <dbReference type="Pfam" id="PF00924"/>
    </source>
</evidence>
<keyword evidence="7" id="KW-0406">Ion transport</keyword>
<evidence type="ECO:0000313" key="12">
    <source>
        <dbReference type="Proteomes" id="UP001163739"/>
    </source>
</evidence>
<evidence type="ECO:0000256" key="2">
    <source>
        <dbReference type="ARBA" id="ARBA00008017"/>
    </source>
</evidence>
<keyword evidence="7" id="KW-0813">Transport</keyword>
<dbReference type="Pfam" id="PF21082">
    <property type="entry name" value="MS_channel_3rd"/>
    <property type="match status" value="1"/>
</dbReference>
<dbReference type="Gene3D" id="2.30.30.60">
    <property type="match status" value="1"/>
</dbReference>
<dbReference type="SUPFAM" id="SSF82689">
    <property type="entry name" value="Mechanosensitive channel protein MscS (YggB), C-terminal domain"/>
    <property type="match status" value="1"/>
</dbReference>
<organism evidence="11 12">
    <name type="scientific">Alkalimarinus alittae</name>
    <dbReference type="NCBI Taxonomy" id="2961619"/>
    <lineage>
        <taxon>Bacteria</taxon>
        <taxon>Pseudomonadati</taxon>
        <taxon>Pseudomonadota</taxon>
        <taxon>Gammaproteobacteria</taxon>
        <taxon>Alteromonadales</taxon>
        <taxon>Alteromonadaceae</taxon>
        <taxon>Alkalimarinus</taxon>
    </lineage>
</organism>
<reference evidence="11" key="1">
    <citation type="submission" date="2022-06" db="EMBL/GenBank/DDBJ databases">
        <title>Alkalimarinus sp. nov., isolated from gut of a Alitta virens.</title>
        <authorList>
            <person name="Yang A.I."/>
            <person name="Shin N.-R."/>
        </authorList>
    </citation>
    <scope>NUCLEOTIDE SEQUENCE</scope>
    <source>
        <strain evidence="11">A2M4</strain>
    </source>
</reference>
<accession>A0ABY6MXH9</accession>
<dbReference type="Pfam" id="PF21088">
    <property type="entry name" value="MS_channel_1st"/>
    <property type="match status" value="1"/>
</dbReference>
<sequence length="272" mass="29853">MILKPYIYAALLLLVGFVIAKIVSTKGTAYLEERFSIKNSLVLKRLVFYGVLILFLISALHQLGFELGVLLGAAGVLSVAIGFASQTSMSNIISGLFLIGEGAVSVGDSIKVGNTAGEVISIDWLSIKLRTFDNLYVRLPNESIIKTEMINMSRFKIRRFDLMISVAYQEDLALVKQVLINLVSKDTACLDDPEPQVIIEGFGDSGVNIRLAVWAKSEEFLKFKSTMNEKVKAAFDLAGIEIPFPHISLYAGEKSLPLEVAVTNRVSKEEDS</sequence>
<name>A0ABY6MXH9_9ALTE</name>
<dbReference type="Proteomes" id="UP001163739">
    <property type="component" value="Chromosome"/>
</dbReference>
<evidence type="ECO:0000256" key="6">
    <source>
        <dbReference type="ARBA" id="ARBA00023136"/>
    </source>
</evidence>
<keyword evidence="4 7" id="KW-0812">Transmembrane</keyword>
<dbReference type="Pfam" id="PF00924">
    <property type="entry name" value="MS_channel_2nd"/>
    <property type="match status" value="1"/>
</dbReference>
<keyword evidence="3" id="KW-1003">Cell membrane</keyword>
<dbReference type="EMBL" id="CP100390">
    <property type="protein sequence ID" value="UZE94536.1"/>
    <property type="molecule type" value="Genomic_DNA"/>
</dbReference>
<proteinExistence type="inferred from homology"/>
<feature type="domain" description="Mechanosensitive ion channel MscS C-terminal" evidence="9">
    <location>
        <begin position="163"/>
        <end position="242"/>
    </location>
</feature>
<comment type="subunit">
    <text evidence="7">Homoheptamer.</text>
</comment>
<dbReference type="InterPro" id="IPR049142">
    <property type="entry name" value="MS_channel_1st"/>
</dbReference>
<evidence type="ECO:0000259" key="9">
    <source>
        <dbReference type="Pfam" id="PF21082"/>
    </source>
</evidence>
<dbReference type="InterPro" id="IPR010920">
    <property type="entry name" value="LSM_dom_sf"/>
</dbReference>
<dbReference type="InterPro" id="IPR023408">
    <property type="entry name" value="MscS_beta-dom_sf"/>
</dbReference>
<feature type="transmembrane region" description="Helical" evidence="7">
    <location>
        <begin position="43"/>
        <end position="61"/>
    </location>
</feature>
<comment type="caution">
    <text evidence="7">Lacks conserved residue(s) required for the propagation of feature annotation.</text>
</comment>
<evidence type="ECO:0000259" key="10">
    <source>
        <dbReference type="Pfam" id="PF21088"/>
    </source>
</evidence>
<evidence type="ECO:0000256" key="7">
    <source>
        <dbReference type="RuleBase" id="RU369025"/>
    </source>
</evidence>
<keyword evidence="7" id="KW-0407">Ion channel</keyword>